<dbReference type="Pfam" id="PF12796">
    <property type="entry name" value="Ank_2"/>
    <property type="match status" value="3"/>
</dbReference>
<evidence type="ECO:0000313" key="4">
    <source>
        <dbReference type="Proteomes" id="UP000095300"/>
    </source>
</evidence>
<accession>A0A1I8P8K8</accession>
<dbReference type="PANTHER" id="PTHR24198">
    <property type="entry name" value="ANKYRIN REPEAT AND PROTEIN KINASE DOMAIN-CONTAINING PROTEIN"/>
    <property type="match status" value="1"/>
</dbReference>
<dbReference type="InterPro" id="IPR036770">
    <property type="entry name" value="Ankyrin_rpt-contain_sf"/>
</dbReference>
<keyword evidence="1" id="KW-0677">Repeat</keyword>
<name>A0A1I8P8K8_STOCA</name>
<evidence type="ECO:0000256" key="2">
    <source>
        <dbReference type="ARBA" id="ARBA00023043"/>
    </source>
</evidence>
<dbReference type="STRING" id="35570.A0A1I8P8K8"/>
<evidence type="ECO:0000256" key="1">
    <source>
        <dbReference type="ARBA" id="ARBA00022737"/>
    </source>
</evidence>
<dbReference type="AlphaFoldDB" id="A0A1I8P8K8"/>
<reference evidence="3" key="1">
    <citation type="submission" date="2020-05" db="UniProtKB">
        <authorList>
            <consortium name="EnsemblMetazoa"/>
        </authorList>
    </citation>
    <scope>IDENTIFICATION</scope>
    <source>
        <strain evidence="3">USDA</strain>
    </source>
</reference>
<proteinExistence type="predicted"/>
<dbReference type="PANTHER" id="PTHR24198:SF169">
    <property type="entry name" value="NON-SPECIFIC SERINE_THREONINE PROTEIN KINASE"/>
    <property type="match status" value="1"/>
</dbReference>
<evidence type="ECO:0000313" key="3">
    <source>
        <dbReference type="EnsemblMetazoa" id="SCAU005797-PA"/>
    </source>
</evidence>
<protein>
    <submittedName>
        <fullName evidence="3">Uncharacterized protein</fullName>
    </submittedName>
</protein>
<sequence length="391" mass="44431">MLNFIRNMDWSFVEKPKSGTETALEACDYFLDEVIEVTRNLDAREQVRLIKHRELRQAVTTGDERTVRVLLEALGSERQIIVNMAPAGANTLLFLSAQAGYESITNRLLDAGSDGRSHTVTKYSPLYAAVHHGHYNIAKKMLEKFPDLVQQPTVEKWLPIHAACINGHVNLLELLINYNYPEYLYSTYRDDEGIWEWRLPFDPNAQDVTGQTSLYIASILGNKSLVNILLKWKVRARKTSAQSPQSTPITPTRKRISFGIQAIMSKLNISGQPTVEKWLPIHAACINGHVNLLELLINYNYPEYLYSTYRDDEGIWEWRLPFDPNAQDVTGQTSLYIASILGNKSLVNILLKWKVRARKTSAQSPQSTPITPTRKRISFGIQAIMSKLNIS</sequence>
<dbReference type="SUPFAM" id="SSF48403">
    <property type="entry name" value="Ankyrin repeat"/>
    <property type="match status" value="1"/>
</dbReference>
<dbReference type="EnsemblMetazoa" id="SCAU005797-RA">
    <property type="protein sequence ID" value="SCAU005797-PA"/>
    <property type="gene ID" value="SCAU005797"/>
</dbReference>
<dbReference type="Proteomes" id="UP000095300">
    <property type="component" value="Unassembled WGS sequence"/>
</dbReference>
<dbReference type="VEuPathDB" id="VectorBase:SCAU005797"/>
<dbReference type="InterPro" id="IPR002110">
    <property type="entry name" value="Ankyrin_rpt"/>
</dbReference>
<keyword evidence="4" id="KW-1185">Reference proteome</keyword>
<dbReference type="SMART" id="SM00248">
    <property type="entry name" value="ANK"/>
    <property type="match status" value="6"/>
</dbReference>
<keyword evidence="2" id="KW-0040">ANK repeat</keyword>
<dbReference type="Gene3D" id="1.25.40.20">
    <property type="entry name" value="Ankyrin repeat-containing domain"/>
    <property type="match status" value="2"/>
</dbReference>
<organism evidence="3 4">
    <name type="scientific">Stomoxys calcitrans</name>
    <name type="common">Stable fly</name>
    <name type="synonym">Conops calcitrans</name>
    <dbReference type="NCBI Taxonomy" id="35570"/>
    <lineage>
        <taxon>Eukaryota</taxon>
        <taxon>Metazoa</taxon>
        <taxon>Ecdysozoa</taxon>
        <taxon>Arthropoda</taxon>
        <taxon>Hexapoda</taxon>
        <taxon>Insecta</taxon>
        <taxon>Pterygota</taxon>
        <taxon>Neoptera</taxon>
        <taxon>Endopterygota</taxon>
        <taxon>Diptera</taxon>
        <taxon>Brachycera</taxon>
        <taxon>Muscomorpha</taxon>
        <taxon>Muscoidea</taxon>
        <taxon>Muscidae</taxon>
        <taxon>Stomoxys</taxon>
    </lineage>
</organism>